<gene>
    <name evidence="1" type="ORF">NCCP691_11200</name>
</gene>
<name>A0ABQ4Q1P6_9BURK</name>
<reference evidence="1 2" key="1">
    <citation type="journal article" date="2022" name="Int. J. Syst. Evol. Microbiol.">
        <title>Noviherbaspirillum aridicola sp. nov., isolated from an arid soil in Pakistan.</title>
        <authorList>
            <person name="Khan I.U."/>
            <person name="Saqib M."/>
            <person name="Amin A."/>
            <person name="Hussain F."/>
            <person name="Li L."/>
            <person name="Liu Y.H."/>
            <person name="Fang B.Z."/>
            <person name="Ahmed I."/>
            <person name="Li W.J."/>
        </authorList>
    </citation>
    <scope>NUCLEOTIDE SEQUENCE [LARGE SCALE GENOMIC DNA]</scope>
    <source>
        <strain evidence="1 2">NCCP-691</strain>
    </source>
</reference>
<accession>A0ABQ4Q1P6</accession>
<protein>
    <recommendedName>
        <fullName evidence="3">Antitoxin ParD1/3/4</fullName>
    </recommendedName>
</protein>
<sequence>MTRTHCAYGSKSDATKTFARMLKSGNPSNDWDELLAEVTAQTQRQEQVVERGGSL</sequence>
<evidence type="ECO:0000313" key="2">
    <source>
        <dbReference type="Proteomes" id="UP000887222"/>
    </source>
</evidence>
<evidence type="ECO:0008006" key="3">
    <source>
        <dbReference type="Google" id="ProtNLM"/>
    </source>
</evidence>
<proteinExistence type="predicted"/>
<dbReference type="EMBL" id="BPMK01000004">
    <property type="protein sequence ID" value="GIZ51106.1"/>
    <property type="molecule type" value="Genomic_DNA"/>
</dbReference>
<comment type="caution">
    <text evidence="1">The sequence shown here is derived from an EMBL/GenBank/DDBJ whole genome shotgun (WGS) entry which is preliminary data.</text>
</comment>
<evidence type="ECO:0000313" key="1">
    <source>
        <dbReference type="EMBL" id="GIZ51106.1"/>
    </source>
</evidence>
<dbReference type="Proteomes" id="UP000887222">
    <property type="component" value="Unassembled WGS sequence"/>
</dbReference>
<keyword evidence="2" id="KW-1185">Reference proteome</keyword>
<organism evidence="1 2">
    <name type="scientific">Noviherbaspirillum aridicola</name>
    <dbReference type="NCBI Taxonomy" id="2849687"/>
    <lineage>
        <taxon>Bacteria</taxon>
        <taxon>Pseudomonadati</taxon>
        <taxon>Pseudomonadota</taxon>
        <taxon>Betaproteobacteria</taxon>
        <taxon>Burkholderiales</taxon>
        <taxon>Oxalobacteraceae</taxon>
        <taxon>Noviherbaspirillum</taxon>
    </lineage>
</organism>